<dbReference type="InParanoid" id="A0A1J7I473"/>
<dbReference type="AlphaFoldDB" id="A0A1J7I473"/>
<protein>
    <submittedName>
        <fullName evidence="2">Uncharacterized protein</fullName>
    </submittedName>
</protein>
<proteinExistence type="predicted"/>
<feature type="compositionally biased region" description="Basic and acidic residues" evidence="1">
    <location>
        <begin position="1"/>
        <end position="13"/>
    </location>
</feature>
<evidence type="ECO:0000313" key="3">
    <source>
        <dbReference type="Proteomes" id="UP000182658"/>
    </source>
</evidence>
<gene>
    <name evidence="2" type="ORF">CONLIGDRAFT_687802</name>
</gene>
<feature type="region of interest" description="Disordered" evidence="1">
    <location>
        <begin position="1"/>
        <end position="101"/>
    </location>
</feature>
<organism evidence="2 3">
    <name type="scientific">Coniochaeta ligniaria NRRL 30616</name>
    <dbReference type="NCBI Taxonomy" id="1408157"/>
    <lineage>
        <taxon>Eukaryota</taxon>
        <taxon>Fungi</taxon>
        <taxon>Dikarya</taxon>
        <taxon>Ascomycota</taxon>
        <taxon>Pezizomycotina</taxon>
        <taxon>Sordariomycetes</taxon>
        <taxon>Sordariomycetidae</taxon>
        <taxon>Coniochaetales</taxon>
        <taxon>Coniochaetaceae</taxon>
        <taxon>Coniochaeta</taxon>
    </lineage>
</organism>
<evidence type="ECO:0000313" key="2">
    <source>
        <dbReference type="EMBL" id="OIW22171.1"/>
    </source>
</evidence>
<keyword evidence="3" id="KW-1185">Reference proteome</keyword>
<name>A0A1J7I473_9PEZI</name>
<evidence type="ECO:0000256" key="1">
    <source>
        <dbReference type="SAM" id="MobiDB-lite"/>
    </source>
</evidence>
<sequence>MKPTLSDDHRDVSTETSIPATDRQAVAEEDAAASPGTTVLPIGSTASASAHMLPTAPTDPGRQPHNKEEPPPPHSSFFNPKPQPRLQYKSSVPTESGIYHRAETSRITRFLLGLRSNVQASIDDALADTK</sequence>
<reference evidence="2 3" key="1">
    <citation type="submission" date="2016-10" db="EMBL/GenBank/DDBJ databases">
        <title>Draft genome sequence of Coniochaeta ligniaria NRRL30616, a lignocellulolytic fungus for bioabatement of inhibitors in plant biomass hydrolysates.</title>
        <authorList>
            <consortium name="DOE Joint Genome Institute"/>
            <person name="Jimenez D.J."/>
            <person name="Hector R.E."/>
            <person name="Riley R."/>
            <person name="Sun H."/>
            <person name="Grigoriev I.V."/>
            <person name="Van Elsas J.D."/>
            <person name="Nichols N.N."/>
        </authorList>
    </citation>
    <scope>NUCLEOTIDE SEQUENCE [LARGE SCALE GENOMIC DNA]</scope>
    <source>
        <strain evidence="2 3">NRRL 30616</strain>
    </source>
</reference>
<dbReference type="Proteomes" id="UP000182658">
    <property type="component" value="Unassembled WGS sequence"/>
</dbReference>
<dbReference type="EMBL" id="KV875144">
    <property type="protein sequence ID" value="OIW22171.1"/>
    <property type="molecule type" value="Genomic_DNA"/>
</dbReference>
<accession>A0A1J7I473</accession>